<proteinExistence type="predicted"/>
<feature type="transmembrane region" description="Helical" evidence="1">
    <location>
        <begin position="51"/>
        <end position="70"/>
    </location>
</feature>
<organism evidence="2 3">
    <name type="scientific">[Myrmecia] bisecta</name>
    <dbReference type="NCBI Taxonomy" id="41462"/>
    <lineage>
        <taxon>Eukaryota</taxon>
        <taxon>Viridiplantae</taxon>
        <taxon>Chlorophyta</taxon>
        <taxon>core chlorophytes</taxon>
        <taxon>Trebouxiophyceae</taxon>
        <taxon>Trebouxiales</taxon>
        <taxon>Trebouxiaceae</taxon>
        <taxon>Myrmecia</taxon>
    </lineage>
</organism>
<protein>
    <submittedName>
        <fullName evidence="2">Uncharacterized protein</fullName>
    </submittedName>
</protein>
<reference evidence="2 3" key="1">
    <citation type="journal article" date="2024" name="Nat. Commun.">
        <title>Phylogenomics reveals the evolutionary origins of lichenization in chlorophyte algae.</title>
        <authorList>
            <person name="Puginier C."/>
            <person name="Libourel C."/>
            <person name="Otte J."/>
            <person name="Skaloud P."/>
            <person name="Haon M."/>
            <person name="Grisel S."/>
            <person name="Petersen M."/>
            <person name="Berrin J.G."/>
            <person name="Delaux P.M."/>
            <person name="Dal Grande F."/>
            <person name="Keller J."/>
        </authorList>
    </citation>
    <scope>NUCLEOTIDE SEQUENCE [LARGE SCALE GENOMIC DNA]</scope>
    <source>
        <strain evidence="2 3">SAG 2043</strain>
    </source>
</reference>
<sequence>MSSLSGTRAAHLRYAYVANVAVCTVVGLVTLLSPALANELIFLHKFALSEAFRVVGAMWLTVAILSAMALRAADARTYAPVLLSQLTYKSIWMAVAVSRAIQQRSWTDFPFFLAAVFVPYLVIWPCIIPWSYLGGGKVSGNGKRKPS</sequence>
<name>A0AAW1PC99_9CHLO</name>
<feature type="transmembrane region" description="Helical" evidence="1">
    <location>
        <begin position="109"/>
        <end position="133"/>
    </location>
</feature>
<evidence type="ECO:0000313" key="2">
    <source>
        <dbReference type="EMBL" id="KAK9807543.1"/>
    </source>
</evidence>
<dbReference type="AlphaFoldDB" id="A0AAW1PC99"/>
<evidence type="ECO:0000313" key="3">
    <source>
        <dbReference type="Proteomes" id="UP001489004"/>
    </source>
</evidence>
<gene>
    <name evidence="2" type="ORF">WJX72_002157</name>
</gene>
<feature type="transmembrane region" description="Helical" evidence="1">
    <location>
        <begin position="12"/>
        <end position="31"/>
    </location>
</feature>
<dbReference type="Proteomes" id="UP001489004">
    <property type="component" value="Unassembled WGS sequence"/>
</dbReference>
<dbReference type="EMBL" id="JALJOR010000012">
    <property type="protein sequence ID" value="KAK9807543.1"/>
    <property type="molecule type" value="Genomic_DNA"/>
</dbReference>
<keyword evidence="1" id="KW-0472">Membrane</keyword>
<keyword evidence="1" id="KW-0812">Transmembrane</keyword>
<evidence type="ECO:0000256" key="1">
    <source>
        <dbReference type="SAM" id="Phobius"/>
    </source>
</evidence>
<keyword evidence="3" id="KW-1185">Reference proteome</keyword>
<comment type="caution">
    <text evidence="2">The sequence shown here is derived from an EMBL/GenBank/DDBJ whole genome shotgun (WGS) entry which is preliminary data.</text>
</comment>
<keyword evidence="1" id="KW-1133">Transmembrane helix</keyword>
<accession>A0AAW1PC99</accession>